<dbReference type="Pfam" id="PF13934">
    <property type="entry name" value="ELYS"/>
    <property type="match status" value="1"/>
</dbReference>
<dbReference type="InterPro" id="IPR044718">
    <property type="entry name" value="HOS1"/>
</dbReference>
<evidence type="ECO:0000259" key="4">
    <source>
        <dbReference type="Pfam" id="PF13934"/>
    </source>
</evidence>
<dbReference type="Gene3D" id="3.30.40.10">
    <property type="entry name" value="Zinc/RING finger domain, C3HC4 (zinc finger)"/>
    <property type="match status" value="1"/>
</dbReference>
<dbReference type="Proteomes" id="UP001497512">
    <property type="component" value="Chromosome 3"/>
</dbReference>
<evidence type="ECO:0000313" key="5">
    <source>
        <dbReference type="EMBL" id="CAK9219674.1"/>
    </source>
</evidence>
<dbReference type="InterPro" id="IPR013083">
    <property type="entry name" value="Znf_RING/FYVE/PHD"/>
</dbReference>
<feature type="compositionally biased region" description="Polar residues" evidence="3">
    <location>
        <begin position="708"/>
        <end position="717"/>
    </location>
</feature>
<evidence type="ECO:0000256" key="1">
    <source>
        <dbReference type="ARBA" id="ARBA00004123"/>
    </source>
</evidence>
<protein>
    <recommendedName>
        <fullName evidence="4">ELYS-like domain-containing protein</fullName>
    </recommendedName>
</protein>
<reference evidence="5" key="1">
    <citation type="submission" date="2024-02" db="EMBL/GenBank/DDBJ databases">
        <authorList>
            <consortium name="ELIXIR-Norway"/>
            <consortium name="Elixir Norway"/>
        </authorList>
    </citation>
    <scope>NUCLEOTIDE SEQUENCE</scope>
</reference>
<dbReference type="PANTHER" id="PTHR47358">
    <property type="entry name" value="E3 UBIQUITIN-PROTEIN LIGASE HOS1"/>
    <property type="match status" value="1"/>
</dbReference>
<accession>A0ABP0UEV1</accession>
<comment type="subcellular location">
    <subcellularLocation>
        <location evidence="1">Nucleus</location>
    </subcellularLocation>
</comment>
<feature type="compositionally biased region" description="Basic and acidic residues" evidence="3">
    <location>
        <begin position="694"/>
        <end position="706"/>
    </location>
</feature>
<gene>
    <name evidence="5" type="ORF">CSSPTR1EN2_LOCUS14743</name>
</gene>
<proteinExistence type="predicted"/>
<evidence type="ECO:0000256" key="2">
    <source>
        <dbReference type="ARBA" id="ARBA00023242"/>
    </source>
</evidence>
<feature type="domain" description="ELYS-like" evidence="4">
    <location>
        <begin position="343"/>
        <end position="576"/>
    </location>
</feature>
<evidence type="ECO:0000256" key="3">
    <source>
        <dbReference type="SAM" id="MobiDB-lite"/>
    </source>
</evidence>
<keyword evidence="2" id="KW-0539">Nucleus</keyword>
<dbReference type="PANTHER" id="PTHR47358:SF2">
    <property type="entry name" value="E3 UBIQUITIN-PROTEIN LIGASE HOS1"/>
    <property type="match status" value="1"/>
</dbReference>
<feature type="region of interest" description="Disordered" evidence="3">
    <location>
        <begin position="785"/>
        <end position="841"/>
    </location>
</feature>
<keyword evidence="6" id="KW-1185">Reference proteome</keyword>
<sequence length="953" mass="106076">MREQVLERLAVSEPRELLEEAKVELCRATRDLRSCGRVVHHVLSSCGHASLCVECRKRCDYCPICRTPVSSNNSCSSTSSAAAAPDRLRLYELCVEAGLVVQENGDDAQQSPSSVSPDDVRRRLCSFFDVALDNNLVSLVCHYVTDVCMDAAAVSSSVVMSMLLDGSVVKEWCKSTSLKITSSLAHIYGLSVNHMNEKADVMERSRRKLEGIVQVMEVLEAPLLQHSYSSTLSELQQLLEFMRKVVQHAEVMAWCARHQFLDNVPPRFTGIGQWLTAVEERKSAAQERAWSDGLQTAAQLGSGQQGSLFIEDALANLRTASDDDGKAGSNKDFLELGWLQEAALVLTTPCLRYMQDAVSLQSGMLYLPNNVHAAVDKLFLEGSSDLILAKKAIFVYYLFDRHWTLSHMNWSWIVDDYMCTFSIPRHLILESLVFYLLDDCSEDALEEACRLLPEIATHAVHPKVVEVLLERGRPEAALAVLHASGQDGQASGAVPLAEALTTLRVWLHCDLLSEGYMYQRSHCDSVKHQGGDWLVEKEVLIREVCRYCADMGLLDRMLVLPWQIEEENFMRKCLLEYSAQDPSSTAGNLLVVFYVQRCRYLDAQTMHKMLCDLEKVWVGQCTDTAKVARVHTACNKRMQIIEKCMELLPAVQRQKGQSSTQTKLQESWPRITKVDQTKNPVSLASPLFVPSGRSTDRKPIQPRDVHLPSTSASTNSEQPSILHGLQQFQSPIFPQSSLPVASEHTTAREYGSAIASPMQCRRLLYEPDRARDSTGSIVELDEAQSMDGLELPAGPSSWCDSQEKLSRGKSKRIGIAGTGLPLTAQNGSHKSRLSFEDGDGTDVVMADRHNRASNGKRHPSDRPWLHSQSIDMEAHDSKGSSENYGFDSFWPNSSSLPSNASRRGLDMAEDGGGARWHSDDIEDDQLLTFIPSSHMKVFHSRGRLPSTIYGGHI</sequence>
<name>A0ABP0UEV1_9BRYO</name>
<organism evidence="5 6">
    <name type="scientific">Sphagnum troendelagicum</name>
    <dbReference type="NCBI Taxonomy" id="128251"/>
    <lineage>
        <taxon>Eukaryota</taxon>
        <taxon>Viridiplantae</taxon>
        <taxon>Streptophyta</taxon>
        <taxon>Embryophyta</taxon>
        <taxon>Bryophyta</taxon>
        <taxon>Sphagnophytina</taxon>
        <taxon>Sphagnopsida</taxon>
        <taxon>Sphagnales</taxon>
        <taxon>Sphagnaceae</taxon>
        <taxon>Sphagnum</taxon>
    </lineage>
</organism>
<evidence type="ECO:0000313" key="6">
    <source>
        <dbReference type="Proteomes" id="UP001497512"/>
    </source>
</evidence>
<dbReference type="EMBL" id="OZ019895">
    <property type="protein sequence ID" value="CAK9219674.1"/>
    <property type="molecule type" value="Genomic_DNA"/>
</dbReference>
<feature type="region of interest" description="Disordered" evidence="3">
    <location>
        <begin position="682"/>
        <end position="717"/>
    </location>
</feature>
<dbReference type="InterPro" id="IPR025151">
    <property type="entry name" value="ELYS_dom"/>
</dbReference>